<protein>
    <submittedName>
        <fullName evidence="1">Uncharacterized protein</fullName>
    </submittedName>
</protein>
<sequence>MARENFRIPRHGEILKFHSLRCRLNSKNSRLNEIFKIPYIRKARAKF</sequence>
<dbReference type="AlphaFoldDB" id="C8PJ06"/>
<keyword evidence="2" id="KW-1185">Reference proteome</keyword>
<evidence type="ECO:0000313" key="1">
    <source>
        <dbReference type="EMBL" id="EEV16911.1"/>
    </source>
</evidence>
<gene>
    <name evidence="1" type="ORF">CAMGR0001_1205</name>
</gene>
<reference evidence="1 2" key="1">
    <citation type="submission" date="2009-07" db="EMBL/GenBank/DDBJ databases">
        <authorList>
            <person name="Madupu R."/>
            <person name="Sebastian Y."/>
            <person name="Durkin A.S."/>
            <person name="Torralba M."/>
            <person name="Methe B."/>
            <person name="Sutton G.G."/>
            <person name="Strausberg R.L."/>
            <person name="Nelson K.E."/>
        </authorList>
    </citation>
    <scope>NUCLEOTIDE SEQUENCE [LARGE SCALE GENOMIC DNA]</scope>
    <source>
        <strain evidence="1 2">RM3268</strain>
    </source>
</reference>
<accession>C8PJ06</accession>
<comment type="caution">
    <text evidence="1">The sequence shown here is derived from an EMBL/GenBank/DDBJ whole genome shotgun (WGS) entry which is preliminary data.</text>
</comment>
<dbReference type="EMBL" id="ACYG01000027">
    <property type="protein sequence ID" value="EEV16911.1"/>
    <property type="molecule type" value="Genomic_DNA"/>
</dbReference>
<proteinExistence type="predicted"/>
<evidence type="ECO:0000313" key="2">
    <source>
        <dbReference type="Proteomes" id="UP000005709"/>
    </source>
</evidence>
<organism evidence="1 2">
    <name type="scientific">Campylobacter gracilis RM3268</name>
    <dbReference type="NCBI Taxonomy" id="553220"/>
    <lineage>
        <taxon>Bacteria</taxon>
        <taxon>Pseudomonadati</taxon>
        <taxon>Campylobacterota</taxon>
        <taxon>Epsilonproteobacteria</taxon>
        <taxon>Campylobacterales</taxon>
        <taxon>Campylobacteraceae</taxon>
        <taxon>Campylobacter</taxon>
    </lineage>
</organism>
<name>C8PJ06_9BACT</name>
<dbReference type="Proteomes" id="UP000005709">
    <property type="component" value="Unassembled WGS sequence"/>
</dbReference>